<dbReference type="AlphaFoldDB" id="A0A182EGY7"/>
<name>A0A182EGY7_ONCOC</name>
<keyword evidence="2" id="KW-1133">Transmembrane helix</keyword>
<protein>
    <submittedName>
        <fullName evidence="5">Usp domain-containing protein</fullName>
    </submittedName>
</protein>
<gene>
    <name evidence="3" type="ORF">NOO_LOCUS7361</name>
</gene>
<accession>A0A182EGY7</accession>
<evidence type="ECO:0000256" key="1">
    <source>
        <dbReference type="SAM" id="MobiDB-lite"/>
    </source>
</evidence>
<feature type="region of interest" description="Disordered" evidence="1">
    <location>
        <begin position="151"/>
        <end position="180"/>
    </location>
</feature>
<reference evidence="5" key="1">
    <citation type="submission" date="2016-06" db="UniProtKB">
        <authorList>
            <consortium name="WormBaseParasite"/>
        </authorList>
    </citation>
    <scope>IDENTIFICATION</scope>
</reference>
<proteinExistence type="predicted"/>
<feature type="transmembrane region" description="Helical" evidence="2">
    <location>
        <begin position="20"/>
        <end position="43"/>
    </location>
</feature>
<evidence type="ECO:0000256" key="2">
    <source>
        <dbReference type="SAM" id="Phobius"/>
    </source>
</evidence>
<evidence type="ECO:0000313" key="3">
    <source>
        <dbReference type="EMBL" id="VDK85973.1"/>
    </source>
</evidence>
<keyword evidence="2" id="KW-0812">Transmembrane</keyword>
<dbReference type="WBParaSite" id="nOo.2.0.1.t07361-RA">
    <property type="protein sequence ID" value="nOo.2.0.1.t07361-RA"/>
    <property type="gene ID" value="nOo.2.0.1.g07361"/>
</dbReference>
<evidence type="ECO:0000313" key="5">
    <source>
        <dbReference type="WBParaSite" id="nOo.2.0.1.t07361-RA"/>
    </source>
</evidence>
<dbReference type="EMBL" id="UYRW01002599">
    <property type="protein sequence ID" value="VDK85973.1"/>
    <property type="molecule type" value="Genomic_DNA"/>
</dbReference>
<reference evidence="3 4" key="2">
    <citation type="submission" date="2018-08" db="EMBL/GenBank/DDBJ databases">
        <authorList>
            <person name="Laetsch R D."/>
            <person name="Stevens L."/>
            <person name="Kumar S."/>
            <person name="Blaxter L. M."/>
        </authorList>
    </citation>
    <scope>NUCLEOTIDE SEQUENCE [LARGE SCALE GENOMIC DNA]</scope>
</reference>
<sequence>MRGRSAIRFSVPRIRLFLQFVTGVLIISISITASLLSITLFLLRGHFSYSWRNLRDSKNSGDDFSSERRTTRAINDTMPRVGILTCDRMLEGAKLVAELIRIEDSCITIVLFYLMPCEKYRRRRRSVEGSSRYSSVSSSVSAAVQLRRRFRQQERQFNKSNNSGDAEKERQSQKESMTMY</sequence>
<keyword evidence="2" id="KW-0472">Membrane</keyword>
<organism evidence="5">
    <name type="scientific">Onchocerca ochengi</name>
    <name type="common">Filarial nematode worm</name>
    <dbReference type="NCBI Taxonomy" id="42157"/>
    <lineage>
        <taxon>Eukaryota</taxon>
        <taxon>Metazoa</taxon>
        <taxon>Ecdysozoa</taxon>
        <taxon>Nematoda</taxon>
        <taxon>Chromadorea</taxon>
        <taxon>Rhabditida</taxon>
        <taxon>Spirurina</taxon>
        <taxon>Spiruromorpha</taxon>
        <taxon>Filarioidea</taxon>
        <taxon>Onchocercidae</taxon>
        <taxon>Onchocerca</taxon>
    </lineage>
</organism>
<evidence type="ECO:0000313" key="4">
    <source>
        <dbReference type="Proteomes" id="UP000271087"/>
    </source>
</evidence>
<dbReference type="Proteomes" id="UP000271087">
    <property type="component" value="Unassembled WGS sequence"/>
</dbReference>
<keyword evidence="4" id="KW-1185">Reference proteome</keyword>